<name>A0ABP4TLV2_9ACTN</name>
<evidence type="ECO:0000313" key="1">
    <source>
        <dbReference type="EMBL" id="GAA1690096.1"/>
    </source>
</evidence>
<evidence type="ECO:0000313" key="2">
    <source>
        <dbReference type="Proteomes" id="UP001500618"/>
    </source>
</evidence>
<comment type="caution">
    <text evidence="1">The sequence shown here is derived from an EMBL/GenBank/DDBJ whole genome shotgun (WGS) entry which is preliminary data.</text>
</comment>
<sequence length="481" mass="53936">MRVSELFRLDRTQATLDFVDVHVDADVPVFIEPTALRIQTGNWHDECIALLQSFFAEVLDAVSTGDTNRIVRLLERLSEPNETHLGLSRGQSRGRGLGGAGAEKIATALARSQAAKSGLLHDLEDTTLFIEGIGRDIVSDITTNVLRGALIGYTQRCAEYYEIPMEEQYSGPIWNPDALNWQEGQVALPRANDDKLLLVPKSIVRTDSIFGTTGYYRGYLRPKLLQREIESGSLLVEVLKTGQRKVSIREIEKKYPKNKLALIKYSEDFPDALPQFRKSVNKITAPPLDHGELAARTSSPPPDFQGLIEQVAAIAPGQAGATLYHRSVEALISAVFYPYLVNPKMENPIHEGRKRIDITYDNEASGGFFYWLSLHYRTSTIPIECKNYAGDPGNPELDQLAGRFSPQRGRVGILCCRSFEGKELFVKRCTDTAKDDRGYIIPLDDDDLRSLIQSTMVDQAEDRMNRGAFTLLRERFDRLVK</sequence>
<protein>
    <recommendedName>
        <fullName evidence="3">Restriction endonuclease type IV Mrr domain-containing protein</fullName>
    </recommendedName>
</protein>
<evidence type="ECO:0008006" key="3">
    <source>
        <dbReference type="Google" id="ProtNLM"/>
    </source>
</evidence>
<proteinExistence type="predicted"/>
<reference evidence="2" key="1">
    <citation type="journal article" date="2019" name="Int. J. Syst. Evol. Microbiol.">
        <title>The Global Catalogue of Microorganisms (GCM) 10K type strain sequencing project: providing services to taxonomists for standard genome sequencing and annotation.</title>
        <authorList>
            <consortium name="The Broad Institute Genomics Platform"/>
            <consortium name="The Broad Institute Genome Sequencing Center for Infectious Disease"/>
            <person name="Wu L."/>
            <person name="Ma J."/>
        </authorList>
    </citation>
    <scope>NUCLEOTIDE SEQUENCE [LARGE SCALE GENOMIC DNA]</scope>
    <source>
        <strain evidence="2">JCM 14718</strain>
    </source>
</reference>
<organism evidence="1 2">
    <name type="scientific">Fodinicola feengrottensis</name>
    <dbReference type="NCBI Taxonomy" id="435914"/>
    <lineage>
        <taxon>Bacteria</taxon>
        <taxon>Bacillati</taxon>
        <taxon>Actinomycetota</taxon>
        <taxon>Actinomycetes</taxon>
        <taxon>Mycobacteriales</taxon>
        <taxon>Fodinicola</taxon>
    </lineage>
</organism>
<accession>A0ABP4TLV2</accession>
<dbReference type="EMBL" id="BAAANY010000017">
    <property type="protein sequence ID" value="GAA1690096.1"/>
    <property type="molecule type" value="Genomic_DNA"/>
</dbReference>
<dbReference type="Proteomes" id="UP001500618">
    <property type="component" value="Unassembled WGS sequence"/>
</dbReference>
<gene>
    <name evidence="1" type="ORF">GCM10009765_44340</name>
</gene>
<keyword evidence="2" id="KW-1185">Reference proteome</keyword>